<evidence type="ECO:0000259" key="12">
    <source>
        <dbReference type="PROSITE" id="PS50023"/>
    </source>
</evidence>
<evidence type="ECO:0000313" key="14">
    <source>
        <dbReference type="Proteomes" id="UP000054632"/>
    </source>
</evidence>
<dbReference type="Pfam" id="PF01530">
    <property type="entry name" value="zf-C2HC"/>
    <property type="match status" value="4"/>
</dbReference>
<feature type="compositionally biased region" description="Polar residues" evidence="11">
    <location>
        <begin position="271"/>
        <end position="280"/>
    </location>
</feature>
<feature type="compositionally biased region" description="Low complexity" evidence="11">
    <location>
        <begin position="1435"/>
        <end position="1449"/>
    </location>
</feature>
<dbReference type="Pfam" id="PF00412">
    <property type="entry name" value="LIM"/>
    <property type="match status" value="3"/>
</dbReference>
<dbReference type="Proteomes" id="UP000054632">
    <property type="component" value="Unassembled WGS sequence"/>
</dbReference>
<accession>A0A0V1EPB9</accession>
<sequence length="1615" mass="175541">MILDYVNAIEDWHERNHEIAKIRILAVTRLVKFLLSRCVIAGKTSDEKLKRIVKDAVEVVAIIAVAVAGASYTQTNSKPQCSINFAFRDNLDQQQQQSDTTQSRSIELLFSSTESLSIPTDLATLDRQQTKRKNRPNHSQMDGSDVQYATPLLRQATDNKSLHSKLISHGTMDRSTVSFADGNRPNSTVHGNLGSNIALHSPHTTTNNTEVLLSMVNETQPSYRMKTAGKTPLSPSHLLSLVDGNDMNPHTSSKSSTYSTTTSKSYTYTKPSANPSSTTVQFDPDALFEELNVAIQQRRKPAQSSNCFSPTSNTLKSTTSNYYHKVTSLPSTMPTTPKPTDPIRKSDEAELDRLTSRLVHCMRTGKEECSKCGESISSGKACTALDQTYHVDCFTCVKCGEGLAGKSFYAVDQKPYCEKDYLDTLEKCSACNAPITEKMLRATGKPYHPSCFTCSSCKRCLDGVPFTVDSNGLVHCVNCFHEKYAPRCAICSKPIVPEEGNQESVRIVALDRSFHVDCYRCEDCGLKLTSKVEGHECYPLDNHILCKDCNINRFDDYCTEATASTEEAAASETVQLLLATVASKMAEKMTGVMDSVVEKLTNHRLRAVAAAAQLDQRHNDSSDQLHPGEHCDSSDCNHRSAADQPAETVHLQLDQAKAAEPATKRRRKPDAKHIFHIVDVPSENDDDFLSCNSSLEYYMTGHCNGTVDKLQSSAAQRKDLFADDTVLLSDEQKWTGQQEVGNFDSEKSEPESQPEDALVLEMTADNKSIRPLSPCSPAMSADSTNGLAETSASCIEQASTLTSTTTANAAPLPRRRFEGSGFREIKCPTPGCDGSGHSTGLYPHHRSLSGCPRKDKASPEILALHQETVLRCPVSGCTGKGHVNSNRSSHRSISGCPLVALERQQKKHLGSIPSVREASPASIAARVTLPIGTKHEHFLLLHVNNRSPTSDTCLVQFLLIAETSPTASLSGTMDLSGGIFRNGFNNNGKIADHSEKNDKTTIVRKRRLSEDLEQLLTEEHMSASDAAMTLNVWAKSKMDRRFKAPTSKTDNNSCDSTATTADKVDEEKGAEPLNLSTKSDVVSGIFKTNIDPDDSPKPTVQDRSKNYFERTADSAKCALTKQLFQASLEEANEQLLARNAKVCQFASLKSSSTNQHGSLSPVDTYSLATVGGVNSTAAAAVDLPASILKSMLNGCSSPTSQSGDLRCPTIGCDGSGHITGNYSSHRSLSGCPRAGRPKRPKDETELLRCPVPGCDGSGHITGKYLSHRSVSGCPMATRRTKLLLQAVQKQHDEQRRKSENGPESNEPIMAELDDKKRQLSELMTTQSLPFNNAMSTEPSEVANHESVLSSLLGKMPFPVWEAMRFNPQLAAAGFGSNNGAFDEQQALAFLSYYRQMMMAAQMQNPVFTQLLAAAATAATNGNFFPPTNCEERLTNVNGGSSANGENGNGLQSAGPTSASGADLANVNDGAADRSGRLSAASCSTSSSWGKVIVAKNEQQDMDDQDENDDDDDDDDDGDGDGDDVDDGVEEEDESMINGEEDDEIVDDAEEITENNIDTAIAYSSLFNENSNNSNNNNNNNNNHDKLINTEAEPSVTEQNKNARENNNISKDAISA</sequence>
<dbReference type="EMBL" id="JYDR01000017">
    <property type="protein sequence ID" value="KRY75505.1"/>
    <property type="molecule type" value="Genomic_DNA"/>
</dbReference>
<evidence type="ECO:0000256" key="5">
    <source>
        <dbReference type="ARBA" id="ARBA00022833"/>
    </source>
</evidence>
<dbReference type="GO" id="GO:0008270">
    <property type="term" value="F:zinc ion binding"/>
    <property type="evidence" value="ECO:0007669"/>
    <property type="project" value="UniProtKB-KW"/>
</dbReference>
<dbReference type="PANTHER" id="PTHR24207:SF2">
    <property type="entry name" value="ZYX102 PROTEIN"/>
    <property type="match status" value="1"/>
</dbReference>
<dbReference type="GO" id="GO:0098609">
    <property type="term" value="P:cell-cell adhesion"/>
    <property type="evidence" value="ECO:0007669"/>
    <property type="project" value="TreeGrafter"/>
</dbReference>
<comment type="subcellular location">
    <subcellularLocation>
        <location evidence="1">Nucleus</location>
    </subcellularLocation>
</comment>
<feature type="compositionally biased region" description="Basic and acidic residues" evidence="11">
    <location>
        <begin position="615"/>
        <end position="641"/>
    </location>
</feature>
<feature type="region of interest" description="Disordered" evidence="11">
    <location>
        <begin position="121"/>
        <end position="144"/>
    </location>
</feature>
<evidence type="ECO:0000256" key="1">
    <source>
        <dbReference type="ARBA" id="ARBA00004123"/>
    </source>
</evidence>
<dbReference type="GO" id="GO:0001725">
    <property type="term" value="C:stress fiber"/>
    <property type="evidence" value="ECO:0007669"/>
    <property type="project" value="TreeGrafter"/>
</dbReference>
<feature type="compositionally biased region" description="Low complexity" evidence="11">
    <location>
        <begin position="1567"/>
        <end position="1581"/>
    </location>
</feature>
<keyword evidence="3" id="KW-0677">Repeat</keyword>
<reference evidence="13 14" key="1">
    <citation type="submission" date="2015-01" db="EMBL/GenBank/DDBJ databases">
        <title>Evolution of Trichinella species and genotypes.</title>
        <authorList>
            <person name="Korhonen P.K."/>
            <person name="Edoardo P."/>
            <person name="Giuseppe L.R."/>
            <person name="Gasser R.B."/>
        </authorList>
    </citation>
    <scope>NUCLEOTIDE SEQUENCE [LARGE SCALE GENOMIC DNA]</scope>
    <source>
        <strain evidence="13">ISS13</strain>
    </source>
</reference>
<dbReference type="CDD" id="cd09357">
    <property type="entry name" value="LIM3_Zyxin_like"/>
    <property type="match status" value="1"/>
</dbReference>
<name>A0A0V1EPB9_TRIPS</name>
<dbReference type="GO" id="GO:0005925">
    <property type="term" value="C:focal adhesion"/>
    <property type="evidence" value="ECO:0007669"/>
    <property type="project" value="TreeGrafter"/>
</dbReference>
<evidence type="ECO:0000256" key="7">
    <source>
        <dbReference type="ARBA" id="ARBA00023038"/>
    </source>
</evidence>
<keyword evidence="8" id="KW-0804">Transcription</keyword>
<keyword evidence="2 10" id="KW-0479">Metal-binding</keyword>
<feature type="compositionally biased region" description="Basic and acidic residues" evidence="11">
    <location>
        <begin position="1289"/>
        <end position="1300"/>
    </location>
</feature>
<evidence type="ECO:0000256" key="9">
    <source>
        <dbReference type="ARBA" id="ARBA00023242"/>
    </source>
</evidence>
<dbReference type="Gene3D" id="4.10.320.30">
    <property type="match status" value="4"/>
</dbReference>
<dbReference type="SMART" id="SM00132">
    <property type="entry name" value="LIM"/>
    <property type="match status" value="3"/>
</dbReference>
<dbReference type="Gene3D" id="2.10.110.10">
    <property type="entry name" value="Cysteine Rich Protein"/>
    <property type="match status" value="3"/>
</dbReference>
<evidence type="ECO:0000256" key="10">
    <source>
        <dbReference type="PROSITE-ProRule" id="PRU00125"/>
    </source>
</evidence>
<dbReference type="InterPro" id="IPR002515">
    <property type="entry name" value="Znf_C2H2C"/>
</dbReference>
<keyword evidence="5 10" id="KW-0862">Zinc</keyword>
<proteinExistence type="predicted"/>
<evidence type="ECO:0000313" key="13">
    <source>
        <dbReference type="EMBL" id="KRY75505.1"/>
    </source>
</evidence>
<keyword evidence="6" id="KW-0805">Transcription regulation</keyword>
<feature type="region of interest" description="Disordered" evidence="11">
    <location>
        <begin position="223"/>
        <end position="280"/>
    </location>
</feature>
<dbReference type="PROSITE" id="PS50023">
    <property type="entry name" value="LIM_DOMAIN_2"/>
    <property type="match status" value="2"/>
</dbReference>
<feature type="compositionally biased region" description="Polar residues" evidence="11">
    <location>
        <begin position="1595"/>
        <end position="1609"/>
    </location>
</feature>
<dbReference type="GO" id="GO:0006355">
    <property type="term" value="P:regulation of DNA-templated transcription"/>
    <property type="evidence" value="ECO:0007669"/>
    <property type="project" value="InterPro"/>
</dbReference>
<dbReference type="SUPFAM" id="SSF103637">
    <property type="entry name" value="CCHHC domain"/>
    <property type="match status" value="4"/>
</dbReference>
<evidence type="ECO:0000256" key="3">
    <source>
        <dbReference type="ARBA" id="ARBA00022737"/>
    </source>
</evidence>
<feature type="domain" description="LIM zinc-binding" evidence="12">
    <location>
        <begin position="367"/>
        <end position="427"/>
    </location>
</feature>
<evidence type="ECO:0000256" key="2">
    <source>
        <dbReference type="ARBA" id="ARBA00022723"/>
    </source>
</evidence>
<keyword evidence="9" id="KW-0539">Nucleus</keyword>
<gene>
    <name evidence="13" type="primary">LPP</name>
    <name evidence="13" type="ORF">T4A_7136</name>
</gene>
<feature type="region of interest" description="Disordered" evidence="11">
    <location>
        <begin position="1223"/>
        <end position="1244"/>
    </location>
</feature>
<dbReference type="GO" id="GO:0005634">
    <property type="term" value="C:nucleus"/>
    <property type="evidence" value="ECO:0007669"/>
    <property type="project" value="UniProtKB-SubCell"/>
</dbReference>
<dbReference type="PROSITE" id="PS00478">
    <property type="entry name" value="LIM_DOMAIN_1"/>
    <property type="match status" value="1"/>
</dbReference>
<feature type="region of interest" description="Disordered" evidence="11">
    <location>
        <begin position="614"/>
        <end position="647"/>
    </location>
</feature>
<evidence type="ECO:0000256" key="8">
    <source>
        <dbReference type="ARBA" id="ARBA00023163"/>
    </source>
</evidence>
<feature type="compositionally biased region" description="Polar residues" evidence="11">
    <location>
        <begin position="1046"/>
        <end position="1060"/>
    </location>
</feature>
<feature type="compositionally biased region" description="Low complexity" evidence="11">
    <location>
        <begin position="251"/>
        <end position="270"/>
    </location>
</feature>
<comment type="caution">
    <text evidence="13">The sequence shown here is derived from an EMBL/GenBank/DDBJ whole genome shotgun (WGS) entry which is preliminary data.</text>
</comment>
<dbReference type="PROSITE" id="PS51802">
    <property type="entry name" value="ZF_CCHHC"/>
    <property type="match status" value="4"/>
</dbReference>
<dbReference type="InterPro" id="IPR001781">
    <property type="entry name" value="Znf_LIM"/>
</dbReference>
<feature type="region of interest" description="Disordered" evidence="11">
    <location>
        <begin position="1432"/>
        <end position="1481"/>
    </location>
</feature>
<dbReference type="SUPFAM" id="SSF57716">
    <property type="entry name" value="Glucocorticoid receptor-like (DNA-binding domain)"/>
    <property type="match status" value="2"/>
</dbReference>
<feature type="compositionally biased region" description="Polar residues" evidence="11">
    <location>
        <begin position="1450"/>
        <end position="1459"/>
    </location>
</feature>
<feature type="region of interest" description="Disordered" evidence="11">
    <location>
        <begin position="735"/>
        <end position="754"/>
    </location>
</feature>
<organism evidence="13 14">
    <name type="scientific">Trichinella pseudospiralis</name>
    <name type="common">Parasitic roundworm</name>
    <dbReference type="NCBI Taxonomy" id="6337"/>
    <lineage>
        <taxon>Eukaryota</taxon>
        <taxon>Metazoa</taxon>
        <taxon>Ecdysozoa</taxon>
        <taxon>Nematoda</taxon>
        <taxon>Enoplea</taxon>
        <taxon>Dorylaimia</taxon>
        <taxon>Trichinellida</taxon>
        <taxon>Trichinellidae</taxon>
        <taxon>Trichinella</taxon>
    </lineage>
</organism>
<feature type="region of interest" description="Disordered" evidence="11">
    <location>
        <begin position="1495"/>
        <end position="1545"/>
    </location>
</feature>
<evidence type="ECO:0000256" key="6">
    <source>
        <dbReference type="ARBA" id="ARBA00023015"/>
    </source>
</evidence>
<feature type="compositionally biased region" description="Acidic residues" evidence="11">
    <location>
        <begin position="1499"/>
        <end position="1545"/>
    </location>
</feature>
<protein>
    <submittedName>
        <fullName evidence="13">Lipoma-preferred partner</fullName>
    </submittedName>
</protein>
<dbReference type="InterPro" id="IPR036060">
    <property type="entry name" value="Znf_C2H2C_sf"/>
</dbReference>
<feature type="region of interest" description="Disordered" evidence="11">
    <location>
        <begin position="1042"/>
        <end position="1073"/>
    </location>
</feature>
<evidence type="ECO:0000256" key="11">
    <source>
        <dbReference type="SAM" id="MobiDB-lite"/>
    </source>
</evidence>
<feature type="region of interest" description="Disordered" evidence="11">
    <location>
        <begin position="1287"/>
        <end position="1309"/>
    </location>
</feature>
<keyword evidence="7 10" id="KW-0440">LIM domain</keyword>
<evidence type="ECO:0000256" key="4">
    <source>
        <dbReference type="ARBA" id="ARBA00022771"/>
    </source>
</evidence>
<dbReference type="PANTHER" id="PTHR24207">
    <property type="entry name" value="ZYX102 PROTEIN"/>
    <property type="match status" value="1"/>
</dbReference>
<feature type="region of interest" description="Disordered" evidence="11">
    <location>
        <begin position="1566"/>
        <end position="1615"/>
    </location>
</feature>
<keyword evidence="4" id="KW-0863">Zinc-finger</keyword>
<dbReference type="CDD" id="cd08368">
    <property type="entry name" value="LIM"/>
    <property type="match status" value="1"/>
</dbReference>
<feature type="domain" description="LIM zinc-binding" evidence="12">
    <location>
        <begin position="486"/>
        <end position="556"/>
    </location>
</feature>
<dbReference type="FunFam" id="4.10.320.30:FF:000001">
    <property type="entry name" value="Myelin transcription factor 1-like, a"/>
    <property type="match status" value="4"/>
</dbReference>
<dbReference type="FunFam" id="2.10.110.10:FF:000057">
    <property type="entry name" value="Zyxin"/>
    <property type="match status" value="1"/>
</dbReference>